<organism evidence="1 2">
    <name type="scientific">Panaeolus cyanescens</name>
    <dbReference type="NCBI Taxonomy" id="181874"/>
    <lineage>
        <taxon>Eukaryota</taxon>
        <taxon>Fungi</taxon>
        <taxon>Dikarya</taxon>
        <taxon>Basidiomycota</taxon>
        <taxon>Agaricomycotina</taxon>
        <taxon>Agaricomycetes</taxon>
        <taxon>Agaricomycetidae</taxon>
        <taxon>Agaricales</taxon>
        <taxon>Agaricineae</taxon>
        <taxon>Galeropsidaceae</taxon>
        <taxon>Panaeolus</taxon>
    </lineage>
</organism>
<dbReference type="InParanoid" id="A0A409YKX6"/>
<evidence type="ECO:0000313" key="2">
    <source>
        <dbReference type="Proteomes" id="UP000284842"/>
    </source>
</evidence>
<protein>
    <recommendedName>
        <fullName evidence="3">F-box domain-containing protein</fullName>
    </recommendedName>
</protein>
<evidence type="ECO:0000313" key="1">
    <source>
        <dbReference type="EMBL" id="PPR03244.1"/>
    </source>
</evidence>
<dbReference type="Gene3D" id="3.80.10.10">
    <property type="entry name" value="Ribonuclease Inhibitor"/>
    <property type="match status" value="1"/>
</dbReference>
<comment type="caution">
    <text evidence="1">The sequence shown here is derived from an EMBL/GenBank/DDBJ whole genome shotgun (WGS) entry which is preliminary data.</text>
</comment>
<dbReference type="OrthoDB" id="2900663at2759"/>
<keyword evidence="2" id="KW-1185">Reference proteome</keyword>
<name>A0A409YKX6_9AGAR</name>
<dbReference type="AlphaFoldDB" id="A0A409YKX6"/>
<reference evidence="1 2" key="1">
    <citation type="journal article" date="2018" name="Evol. Lett.">
        <title>Horizontal gene cluster transfer increased hallucinogenic mushroom diversity.</title>
        <authorList>
            <person name="Reynolds H.T."/>
            <person name="Vijayakumar V."/>
            <person name="Gluck-Thaler E."/>
            <person name="Korotkin H.B."/>
            <person name="Matheny P.B."/>
            <person name="Slot J.C."/>
        </authorList>
    </citation>
    <scope>NUCLEOTIDE SEQUENCE [LARGE SCALE GENOMIC DNA]</scope>
    <source>
        <strain evidence="1 2">2629</strain>
    </source>
</reference>
<accession>A0A409YKX6</accession>
<evidence type="ECO:0008006" key="3">
    <source>
        <dbReference type="Google" id="ProtNLM"/>
    </source>
</evidence>
<dbReference type="InterPro" id="IPR032675">
    <property type="entry name" value="LRR_dom_sf"/>
</dbReference>
<dbReference type="SUPFAM" id="SSF52047">
    <property type="entry name" value="RNI-like"/>
    <property type="match status" value="1"/>
</dbReference>
<dbReference type="Proteomes" id="UP000284842">
    <property type="component" value="Unassembled WGS sequence"/>
</dbReference>
<gene>
    <name evidence="1" type="ORF">CVT24_012725</name>
</gene>
<dbReference type="EMBL" id="NHTK01001088">
    <property type="protein sequence ID" value="PPR03244.1"/>
    <property type="molecule type" value="Genomic_DNA"/>
</dbReference>
<sequence>MSNNSTHKMFPKFPNGNVGTHITLTCPPSINLKDICHLTQHLIVDNSSIITHTVLSELLDTCPNLTNLACWGDIIPHLVWPSISKLTHLRRLSLANTEQHPGDSDFLSAHLLSAPFSSHLTHLELELVNPSEDSHSHSACQWDPSFLISLPSLTHLTIYFSYANPAFDYKRLGNVLAQCPNLRVFILCSPAQDPDTPEDVYDLYATEHRMVLVDNSLCDFTHWVRCARGGNGSDAWAYAEQVVMMRKGSWFSFFAFMPLLVFC</sequence>
<proteinExistence type="predicted"/>